<reference evidence="2 3" key="1">
    <citation type="submission" date="2020-08" db="EMBL/GenBank/DDBJ databases">
        <title>Genomic Encyclopedia of Type Strains, Phase III (KMG-III): the genomes of soil and plant-associated and newly described type strains.</title>
        <authorList>
            <person name="Whitman W."/>
        </authorList>
    </citation>
    <scope>NUCLEOTIDE SEQUENCE [LARGE SCALE GENOMIC DNA]</scope>
    <source>
        <strain evidence="2 3">CECT 8654</strain>
    </source>
</reference>
<proteinExistence type="predicted"/>
<evidence type="ECO:0000313" key="2">
    <source>
        <dbReference type="EMBL" id="MBB3048974.1"/>
    </source>
</evidence>
<dbReference type="AlphaFoldDB" id="A0A7W4W8T1"/>
<evidence type="ECO:0000313" key="3">
    <source>
        <dbReference type="Proteomes" id="UP000537130"/>
    </source>
</evidence>
<dbReference type="EMBL" id="JACHWY010000004">
    <property type="protein sequence ID" value="MBB3048974.1"/>
    <property type="molecule type" value="Genomic_DNA"/>
</dbReference>
<dbReference type="Proteomes" id="UP000537130">
    <property type="component" value="Unassembled WGS sequence"/>
</dbReference>
<protein>
    <submittedName>
        <fullName evidence="2">Uncharacterized protein</fullName>
    </submittedName>
</protein>
<feature type="region of interest" description="Disordered" evidence="1">
    <location>
        <begin position="155"/>
        <end position="180"/>
    </location>
</feature>
<sequence>MNWDCKARIECLLEEASQNAVGQYIVPDGAPTTYGLSSPEAFSKELRAHGWVPMKTKRRQYRAVFGKANQSRVAYIFIRKNGIDIEMIRSNDIEELKPYSFHQRSSDIEKAVAHYLAHTTFNLFEGLLRFSESFINNESDLDRYFEAQGSKDKRNEMLRRQGQVRDAERRRLKAERDYYDPDDHGDYPEDMYLGYHID</sequence>
<keyword evidence="3" id="KW-1185">Reference proteome</keyword>
<gene>
    <name evidence="2" type="ORF">FHR99_003248</name>
</gene>
<name>A0A7W4W8T1_9GAMM</name>
<organism evidence="2 3">
    <name type="scientific">Litorivivens lipolytica</name>
    <dbReference type="NCBI Taxonomy" id="1524264"/>
    <lineage>
        <taxon>Bacteria</taxon>
        <taxon>Pseudomonadati</taxon>
        <taxon>Pseudomonadota</taxon>
        <taxon>Gammaproteobacteria</taxon>
        <taxon>Litorivivens</taxon>
    </lineage>
</organism>
<comment type="caution">
    <text evidence="2">The sequence shown here is derived from an EMBL/GenBank/DDBJ whole genome shotgun (WGS) entry which is preliminary data.</text>
</comment>
<evidence type="ECO:0000256" key="1">
    <source>
        <dbReference type="SAM" id="MobiDB-lite"/>
    </source>
</evidence>
<accession>A0A7W4W8T1</accession>